<evidence type="ECO:0000256" key="1">
    <source>
        <dbReference type="ARBA" id="ARBA00022737"/>
    </source>
</evidence>
<protein>
    <recommendedName>
        <fullName evidence="5">Pentatricopeptide repeat-containing protein</fullName>
    </recommendedName>
</protein>
<dbReference type="NCBIfam" id="TIGR00756">
    <property type="entry name" value="PPR"/>
    <property type="match status" value="2"/>
</dbReference>
<dbReference type="AlphaFoldDB" id="A0AAE1IPK7"/>
<evidence type="ECO:0000256" key="2">
    <source>
        <dbReference type="PROSITE-ProRule" id="PRU00708"/>
    </source>
</evidence>
<dbReference type="InterPro" id="IPR002885">
    <property type="entry name" value="PPR_rpt"/>
</dbReference>
<name>A0AAE1IPK7_9FABA</name>
<dbReference type="GO" id="GO:0000373">
    <property type="term" value="P:Group II intron splicing"/>
    <property type="evidence" value="ECO:0007669"/>
    <property type="project" value="InterPro"/>
</dbReference>
<dbReference type="GO" id="GO:0009658">
    <property type="term" value="P:chloroplast organization"/>
    <property type="evidence" value="ECO:0007669"/>
    <property type="project" value="InterPro"/>
</dbReference>
<dbReference type="InterPro" id="IPR044190">
    <property type="entry name" value="THA8-like"/>
</dbReference>
<dbReference type="PROSITE" id="PS51375">
    <property type="entry name" value="PPR"/>
    <property type="match status" value="2"/>
</dbReference>
<accession>A0AAE1IPK7</accession>
<organism evidence="3 4">
    <name type="scientific">Acacia crassicarpa</name>
    <name type="common">northern wattle</name>
    <dbReference type="NCBI Taxonomy" id="499986"/>
    <lineage>
        <taxon>Eukaryota</taxon>
        <taxon>Viridiplantae</taxon>
        <taxon>Streptophyta</taxon>
        <taxon>Embryophyta</taxon>
        <taxon>Tracheophyta</taxon>
        <taxon>Spermatophyta</taxon>
        <taxon>Magnoliopsida</taxon>
        <taxon>eudicotyledons</taxon>
        <taxon>Gunneridae</taxon>
        <taxon>Pentapetalae</taxon>
        <taxon>rosids</taxon>
        <taxon>fabids</taxon>
        <taxon>Fabales</taxon>
        <taxon>Fabaceae</taxon>
        <taxon>Caesalpinioideae</taxon>
        <taxon>mimosoid clade</taxon>
        <taxon>Acacieae</taxon>
        <taxon>Acacia</taxon>
    </lineage>
</organism>
<keyword evidence="1" id="KW-0677">Repeat</keyword>
<dbReference type="Pfam" id="PF13041">
    <property type="entry name" value="PPR_2"/>
    <property type="match status" value="1"/>
</dbReference>
<dbReference type="PANTHER" id="PTHR47594:SF5">
    <property type="entry name" value="PENTACOTRIPEPTIDE-REPEAT REGION OF PRORP DOMAIN-CONTAINING PROTEIN"/>
    <property type="match status" value="1"/>
</dbReference>
<feature type="repeat" description="PPR" evidence="2">
    <location>
        <begin position="155"/>
        <end position="189"/>
    </location>
</feature>
<comment type="caution">
    <text evidence="3">The sequence shown here is derived from an EMBL/GenBank/DDBJ whole genome shotgun (WGS) entry which is preliminary data.</text>
</comment>
<dbReference type="Pfam" id="PF01535">
    <property type="entry name" value="PPR"/>
    <property type="match status" value="1"/>
</dbReference>
<evidence type="ECO:0008006" key="5">
    <source>
        <dbReference type="Google" id="ProtNLM"/>
    </source>
</evidence>
<evidence type="ECO:0000313" key="4">
    <source>
        <dbReference type="Proteomes" id="UP001293593"/>
    </source>
</evidence>
<keyword evidence="4" id="KW-1185">Reference proteome</keyword>
<dbReference type="PANTHER" id="PTHR47594">
    <property type="entry name" value="PPR CONTAINING PLANT-LIKE PROTEIN"/>
    <property type="match status" value="1"/>
</dbReference>
<dbReference type="EMBL" id="JAWXYG010000013">
    <property type="protein sequence ID" value="KAK4254817.1"/>
    <property type="molecule type" value="Genomic_DNA"/>
</dbReference>
<gene>
    <name evidence="3" type="ORF">QN277_007908</name>
</gene>
<evidence type="ECO:0000313" key="3">
    <source>
        <dbReference type="EMBL" id="KAK4254817.1"/>
    </source>
</evidence>
<dbReference type="InterPro" id="IPR011990">
    <property type="entry name" value="TPR-like_helical_dom_sf"/>
</dbReference>
<feature type="repeat" description="PPR" evidence="2">
    <location>
        <begin position="120"/>
        <end position="154"/>
    </location>
</feature>
<proteinExistence type="predicted"/>
<dbReference type="Proteomes" id="UP001293593">
    <property type="component" value="Unassembled WGS sequence"/>
</dbReference>
<dbReference type="Gene3D" id="1.25.40.10">
    <property type="entry name" value="Tetratricopeptide repeat domain"/>
    <property type="match status" value="1"/>
</dbReference>
<sequence length="236" mass="26929">MSMMASPMNYRPTVFNFASVVNRKPLVVSKRGVVVVCGGFRRSHRKSLWRSRVLSKEAIQVVHSLKLAKSTPKIQHILHSGLARLLKVDVLDVLSELHRQNELDLCLQVFDFTRKEYETELSLYSDMILLLGRNRLIGKAEEVFSEVMEKGLRPDTRMYTEMIGAYIQAGMTEKAMETYALMKASGCAPDKLTFTILIRNLEKAGLQHLAATLKDECVHYVDSPDKFLRQLHHKHA</sequence>
<reference evidence="3" key="1">
    <citation type="submission" date="2023-10" db="EMBL/GenBank/DDBJ databases">
        <title>Chromosome-level genome of the transformable northern wattle, Acacia crassicarpa.</title>
        <authorList>
            <person name="Massaro I."/>
            <person name="Sinha N.R."/>
            <person name="Poethig S."/>
            <person name="Leichty A.R."/>
        </authorList>
    </citation>
    <scope>NUCLEOTIDE SEQUENCE</scope>
    <source>
        <strain evidence="3">Acra3RX</strain>
        <tissue evidence="3">Leaf</tissue>
    </source>
</reference>
<dbReference type="GO" id="GO:0003723">
    <property type="term" value="F:RNA binding"/>
    <property type="evidence" value="ECO:0007669"/>
    <property type="project" value="InterPro"/>
</dbReference>